<evidence type="ECO:0000256" key="1">
    <source>
        <dbReference type="SAM" id="MobiDB-lite"/>
    </source>
</evidence>
<dbReference type="Proteomes" id="UP000663824">
    <property type="component" value="Unassembled WGS sequence"/>
</dbReference>
<comment type="caution">
    <text evidence="2">The sequence shown here is derived from an EMBL/GenBank/DDBJ whole genome shotgun (WGS) entry which is preliminary data.</text>
</comment>
<protein>
    <submittedName>
        <fullName evidence="2">Uncharacterized protein</fullName>
    </submittedName>
</protein>
<organism evidence="2 3">
    <name type="scientific">Rotaria magnacalcarata</name>
    <dbReference type="NCBI Taxonomy" id="392030"/>
    <lineage>
        <taxon>Eukaryota</taxon>
        <taxon>Metazoa</taxon>
        <taxon>Spiralia</taxon>
        <taxon>Gnathifera</taxon>
        <taxon>Rotifera</taxon>
        <taxon>Eurotatoria</taxon>
        <taxon>Bdelloidea</taxon>
        <taxon>Philodinida</taxon>
        <taxon>Philodinidae</taxon>
        <taxon>Rotaria</taxon>
    </lineage>
</organism>
<feature type="region of interest" description="Disordered" evidence="1">
    <location>
        <begin position="138"/>
        <end position="203"/>
    </location>
</feature>
<evidence type="ECO:0000313" key="3">
    <source>
        <dbReference type="Proteomes" id="UP000663824"/>
    </source>
</evidence>
<feature type="compositionally biased region" description="Pro residues" evidence="1">
    <location>
        <begin position="156"/>
        <end position="170"/>
    </location>
</feature>
<dbReference type="EMBL" id="CAJNRE010010625">
    <property type="protein sequence ID" value="CAF2094148.1"/>
    <property type="molecule type" value="Genomic_DNA"/>
</dbReference>
<dbReference type="SUPFAM" id="SSF52266">
    <property type="entry name" value="SGNH hydrolase"/>
    <property type="match status" value="1"/>
</dbReference>
<evidence type="ECO:0000313" key="2">
    <source>
        <dbReference type="EMBL" id="CAF2094148.1"/>
    </source>
</evidence>
<reference evidence="2" key="1">
    <citation type="submission" date="2021-02" db="EMBL/GenBank/DDBJ databases">
        <authorList>
            <person name="Nowell W R."/>
        </authorList>
    </citation>
    <scope>NUCLEOTIDE SEQUENCE</scope>
</reference>
<sequence>MTMYQQRSSTRRLEKFNSLLLSDSICKYMRPEKVSSNNIEVKVSYESGCDCSRMLKFLEQQQLIQTSIFQADFVLFSLCTNDVANLCPNLALQNCRVLIERVKELFPRLKLIGWLVLSPRSKLSNDLSELPEIFDEWLPAPTPGQKRKLGHRQDDPPTPPSSRLPPPPINPRKTLLPRNHNAPLVGESLPPSPINDAINYQKQ</sequence>
<gene>
    <name evidence="2" type="ORF">MBJ925_LOCUS21144</name>
</gene>
<name>A0A816T9H8_9BILA</name>
<dbReference type="InterPro" id="IPR036514">
    <property type="entry name" value="SGNH_hydro_sf"/>
</dbReference>
<dbReference type="Gene3D" id="3.40.50.1110">
    <property type="entry name" value="SGNH hydrolase"/>
    <property type="match status" value="1"/>
</dbReference>
<accession>A0A816T9H8</accession>
<dbReference type="AlphaFoldDB" id="A0A816T9H8"/>
<proteinExistence type="predicted"/>